<protein>
    <submittedName>
        <fullName evidence="2">Uncharacterized protein</fullName>
    </submittedName>
</protein>
<reference evidence="2 3" key="1">
    <citation type="submission" date="2018-11" db="EMBL/GenBank/DDBJ databases">
        <authorList>
            <consortium name="Pathogen Informatics"/>
        </authorList>
    </citation>
    <scope>NUCLEOTIDE SEQUENCE [LARGE SCALE GENOMIC DNA]</scope>
    <source>
        <strain>Denwood</strain>
        <strain evidence="3">Zambia</strain>
    </source>
</reference>
<evidence type="ECO:0000313" key="2">
    <source>
        <dbReference type="EMBL" id="VDP44112.1"/>
    </source>
</evidence>
<sequence>MSLLALARKRKDGGCTGKTSTDKEEYASEVRAVTRCVKHPTAPLYIDTGSHASLVKIDDLDKTITVPDIPGVDVLTDEK</sequence>
<accession>A0A183P1U4</accession>
<dbReference type="Proteomes" id="UP000269396">
    <property type="component" value="Unassembled WGS sequence"/>
</dbReference>
<keyword evidence="3" id="KW-1185">Reference proteome</keyword>
<organism evidence="2 3">
    <name type="scientific">Schistosoma mattheei</name>
    <dbReference type="NCBI Taxonomy" id="31246"/>
    <lineage>
        <taxon>Eukaryota</taxon>
        <taxon>Metazoa</taxon>
        <taxon>Spiralia</taxon>
        <taxon>Lophotrochozoa</taxon>
        <taxon>Platyhelminthes</taxon>
        <taxon>Trematoda</taxon>
        <taxon>Digenea</taxon>
        <taxon>Strigeidida</taxon>
        <taxon>Schistosomatoidea</taxon>
        <taxon>Schistosomatidae</taxon>
        <taxon>Schistosoma</taxon>
    </lineage>
</organism>
<evidence type="ECO:0000256" key="1">
    <source>
        <dbReference type="SAM" id="MobiDB-lite"/>
    </source>
</evidence>
<name>A0A183P1U4_9TREM</name>
<evidence type="ECO:0000313" key="3">
    <source>
        <dbReference type="Proteomes" id="UP000269396"/>
    </source>
</evidence>
<proteinExistence type="predicted"/>
<feature type="region of interest" description="Disordered" evidence="1">
    <location>
        <begin position="1"/>
        <end position="26"/>
    </location>
</feature>
<dbReference type="EMBL" id="UZAL01028852">
    <property type="protein sequence ID" value="VDP44112.1"/>
    <property type="molecule type" value="Genomic_DNA"/>
</dbReference>
<dbReference type="AlphaFoldDB" id="A0A183P1U4"/>
<gene>
    <name evidence="2" type="ORF">SMTD_LOCUS8330</name>
</gene>